<comment type="caution">
    <text evidence="1">The sequence shown here is derived from an EMBL/GenBank/DDBJ whole genome shotgun (WGS) entry which is preliminary data.</text>
</comment>
<name>A0ACC3CT04_9PEZI</name>
<sequence length="135" mass="15474">MGAPKRRLQATAEETLTPPDALSEGQHIARVTKGAGNNLYHVELSDKKQLLVELPARFRSSIWIKRNGYLLVDTTLLADRDNKLDGEIINVVREEKQWRKMPYWPNEFVKSSAYDEDSEDEGPKMPTDDEEDDET</sequence>
<proteinExistence type="predicted"/>
<accession>A0ACC3CT04</accession>
<reference evidence="1" key="1">
    <citation type="submission" date="2024-09" db="EMBL/GenBank/DDBJ databases">
        <title>Black Yeasts Isolated from many extreme environments.</title>
        <authorList>
            <person name="Coleine C."/>
            <person name="Stajich J.E."/>
            <person name="Selbmann L."/>
        </authorList>
    </citation>
    <scope>NUCLEOTIDE SEQUENCE</scope>
    <source>
        <strain evidence="1">CCFEE 5737</strain>
    </source>
</reference>
<organism evidence="1 2">
    <name type="scientific">Coniosporium uncinatum</name>
    <dbReference type="NCBI Taxonomy" id="93489"/>
    <lineage>
        <taxon>Eukaryota</taxon>
        <taxon>Fungi</taxon>
        <taxon>Dikarya</taxon>
        <taxon>Ascomycota</taxon>
        <taxon>Pezizomycotina</taxon>
        <taxon>Dothideomycetes</taxon>
        <taxon>Dothideomycetes incertae sedis</taxon>
        <taxon>Coniosporium</taxon>
    </lineage>
</organism>
<dbReference type="Proteomes" id="UP001186974">
    <property type="component" value="Unassembled WGS sequence"/>
</dbReference>
<evidence type="ECO:0000313" key="2">
    <source>
        <dbReference type="Proteomes" id="UP001186974"/>
    </source>
</evidence>
<evidence type="ECO:0000313" key="1">
    <source>
        <dbReference type="EMBL" id="KAK3044440.1"/>
    </source>
</evidence>
<gene>
    <name evidence="1" type="ORF">LTS18_001283</name>
</gene>
<keyword evidence="2" id="KW-1185">Reference proteome</keyword>
<dbReference type="EMBL" id="JAWDJW010011936">
    <property type="protein sequence ID" value="KAK3044440.1"/>
    <property type="molecule type" value="Genomic_DNA"/>
</dbReference>
<protein>
    <submittedName>
        <fullName evidence="1">Uncharacterized protein</fullName>
    </submittedName>
</protein>